<dbReference type="NCBIfam" id="TIGR03173">
    <property type="entry name" value="pbuX"/>
    <property type="match status" value="1"/>
</dbReference>
<feature type="transmembrane region" description="Helical" evidence="8">
    <location>
        <begin position="388"/>
        <end position="409"/>
    </location>
</feature>
<dbReference type="InterPro" id="IPR006042">
    <property type="entry name" value="Xan_ur_permease"/>
</dbReference>
<dbReference type="InterPro" id="IPR006043">
    <property type="entry name" value="NCS2"/>
</dbReference>
<evidence type="ECO:0000256" key="1">
    <source>
        <dbReference type="ARBA" id="ARBA00004651"/>
    </source>
</evidence>
<name>A0A0U2Z512_9BACL</name>
<feature type="transmembrane region" description="Helical" evidence="8">
    <location>
        <begin position="327"/>
        <end position="349"/>
    </location>
</feature>
<feature type="transmembrane region" description="Helical" evidence="8">
    <location>
        <begin position="246"/>
        <end position="263"/>
    </location>
</feature>
<comment type="similarity">
    <text evidence="2">Belongs to the nucleobase:cation symporter-2 (NCS2) (TC 2.A.40) family.</text>
</comment>
<accession>A0A0U2Z512</accession>
<dbReference type="AlphaFoldDB" id="A0A0U2Z512"/>
<evidence type="ECO:0000256" key="2">
    <source>
        <dbReference type="ARBA" id="ARBA00008821"/>
    </source>
</evidence>
<evidence type="ECO:0000256" key="5">
    <source>
        <dbReference type="ARBA" id="ARBA00022692"/>
    </source>
</evidence>
<protein>
    <submittedName>
        <fullName evidence="9">Uracil permease</fullName>
    </submittedName>
</protein>
<reference evidence="9" key="1">
    <citation type="submission" date="2016-01" db="EMBL/GenBank/DDBJ databases">
        <title>Complete genome of Planococcus rifietoensis type strain M8.</title>
        <authorList>
            <person name="See-Too W.S."/>
        </authorList>
    </citation>
    <scope>NUCLEOTIDE SEQUENCE [LARGE SCALE GENOMIC DNA]</scope>
    <source>
        <strain evidence="9">M8</strain>
    </source>
</reference>
<dbReference type="GO" id="GO:0042907">
    <property type="term" value="F:xanthine transmembrane transporter activity"/>
    <property type="evidence" value="ECO:0007669"/>
    <property type="project" value="TreeGrafter"/>
</dbReference>
<evidence type="ECO:0000313" key="9">
    <source>
        <dbReference type="EMBL" id="ALS74955.1"/>
    </source>
</evidence>
<dbReference type="KEGG" id="prt:AUC31_06815"/>
<keyword evidence="6 8" id="KW-1133">Transmembrane helix</keyword>
<keyword evidence="4" id="KW-1003">Cell membrane</keyword>
<dbReference type="PANTHER" id="PTHR42810">
    <property type="entry name" value="PURINE PERMEASE C1399.01C-RELATED"/>
    <property type="match status" value="1"/>
</dbReference>
<dbReference type="NCBIfam" id="TIGR00801">
    <property type="entry name" value="ncs2"/>
    <property type="match status" value="1"/>
</dbReference>
<feature type="transmembrane region" description="Helical" evidence="8">
    <location>
        <begin position="355"/>
        <end position="376"/>
    </location>
</feature>
<dbReference type="NCBIfam" id="NF037981">
    <property type="entry name" value="NCS2_1"/>
    <property type="match status" value="1"/>
</dbReference>
<evidence type="ECO:0000256" key="8">
    <source>
        <dbReference type="SAM" id="Phobius"/>
    </source>
</evidence>
<dbReference type="STRING" id="200991.AUC31_06815"/>
<feature type="transmembrane region" description="Helical" evidence="8">
    <location>
        <begin position="36"/>
        <end position="56"/>
    </location>
</feature>
<feature type="transmembrane region" description="Helical" evidence="8">
    <location>
        <begin position="144"/>
        <end position="165"/>
    </location>
</feature>
<dbReference type="InterPro" id="IPR017588">
    <property type="entry name" value="UacT-like"/>
</dbReference>
<dbReference type="RefSeq" id="WP_058381662.1">
    <property type="nucleotide sequence ID" value="NZ_CP013659.2"/>
</dbReference>
<feature type="transmembrane region" description="Helical" evidence="8">
    <location>
        <begin position="63"/>
        <end position="85"/>
    </location>
</feature>
<feature type="transmembrane region" description="Helical" evidence="8">
    <location>
        <begin position="206"/>
        <end position="226"/>
    </location>
</feature>
<dbReference type="PANTHER" id="PTHR42810:SF4">
    <property type="entry name" value="URIC ACID TRANSPORTER UACT"/>
    <property type="match status" value="1"/>
</dbReference>
<evidence type="ECO:0000256" key="3">
    <source>
        <dbReference type="ARBA" id="ARBA00022448"/>
    </source>
</evidence>
<keyword evidence="5 8" id="KW-0812">Transmembrane</keyword>
<keyword evidence="7 8" id="KW-0472">Membrane</keyword>
<organism evidence="9 10">
    <name type="scientific">Planococcus rifietoensis</name>
    <dbReference type="NCBI Taxonomy" id="200991"/>
    <lineage>
        <taxon>Bacteria</taxon>
        <taxon>Bacillati</taxon>
        <taxon>Bacillota</taxon>
        <taxon>Bacilli</taxon>
        <taxon>Bacillales</taxon>
        <taxon>Caryophanaceae</taxon>
        <taxon>Planococcus</taxon>
    </lineage>
</organism>
<feature type="transmembrane region" description="Helical" evidence="8">
    <location>
        <begin position="105"/>
        <end position="132"/>
    </location>
</feature>
<gene>
    <name evidence="9" type="ORF">AUC31_06815</name>
</gene>
<keyword evidence="10" id="KW-1185">Reference proteome</keyword>
<evidence type="ECO:0000256" key="6">
    <source>
        <dbReference type="ARBA" id="ARBA00022989"/>
    </source>
</evidence>
<feature type="transmembrane region" description="Helical" evidence="8">
    <location>
        <begin position="177"/>
        <end position="194"/>
    </location>
</feature>
<evidence type="ECO:0000256" key="7">
    <source>
        <dbReference type="ARBA" id="ARBA00023136"/>
    </source>
</evidence>
<comment type="subcellular location">
    <subcellularLocation>
        <location evidence="1">Cell membrane</location>
        <topology evidence="1">Multi-pass membrane protein</topology>
    </subcellularLocation>
</comment>
<evidence type="ECO:0000313" key="10">
    <source>
        <dbReference type="Proteomes" id="UP000067683"/>
    </source>
</evidence>
<dbReference type="Proteomes" id="UP000067683">
    <property type="component" value="Chromosome"/>
</dbReference>
<keyword evidence="3" id="KW-0813">Transport</keyword>
<dbReference type="PROSITE" id="PS01116">
    <property type="entry name" value="XANTH_URACIL_PERMASE"/>
    <property type="match status" value="1"/>
</dbReference>
<dbReference type="EMBL" id="CP013659">
    <property type="protein sequence ID" value="ALS74955.1"/>
    <property type="molecule type" value="Genomic_DNA"/>
</dbReference>
<sequence>MKEVVGADTKTRNTNKYDVDGVPPLREAIPLGLQHIFAMFLGNVAVPIIIAGAVGITGADLTILIQSAMVMAGIATIIQCYPIWLVGARLPVVMGTSFGFLPTNLVIAGSYGIGGLLGASLIGGLFGGALGFFIRKIRRFFPKIVTGTVVLTIGLSLLPTGIVSMAGGSGSENFGSAKNWLVALLVLAIVLFLNRYATGMAKTSSILIGIIIGYLVALPLGMVEFTAMREASWFSVPQPFYFPMEFYWGAILPMMIMFIVTSVETVGDVTAMTNGGAGREPTEKELSGSVIANGFTSSLGAIFNSLPNTSFSQNVGMIAFTKVMSRYVVAVGAGFLILAGLIPKMGALISTMPPAVIGGATVIIFSQITLTGISILTSEPLTERAKIIIGLSLVFGLGLSQVPDAMAGFPEVIKLLFGGSGITIACFMAIALNLIIPEEATKEENA</sequence>
<dbReference type="Pfam" id="PF00860">
    <property type="entry name" value="Xan_ur_permease"/>
    <property type="match status" value="1"/>
</dbReference>
<evidence type="ECO:0000256" key="4">
    <source>
        <dbReference type="ARBA" id="ARBA00022475"/>
    </source>
</evidence>
<proteinExistence type="inferred from homology"/>
<dbReference type="GO" id="GO:0005886">
    <property type="term" value="C:plasma membrane"/>
    <property type="evidence" value="ECO:0007669"/>
    <property type="project" value="UniProtKB-SubCell"/>
</dbReference>
<dbReference type="OrthoDB" id="9805749at2"/>
<feature type="transmembrane region" description="Helical" evidence="8">
    <location>
        <begin position="415"/>
        <end position="436"/>
    </location>
</feature>